<dbReference type="EMBL" id="BLLF01002644">
    <property type="protein sequence ID" value="GFH24833.1"/>
    <property type="molecule type" value="Genomic_DNA"/>
</dbReference>
<reference evidence="1 2" key="1">
    <citation type="submission" date="2020-02" db="EMBL/GenBank/DDBJ databases">
        <title>Draft genome sequence of Haematococcus lacustris strain NIES-144.</title>
        <authorList>
            <person name="Morimoto D."/>
            <person name="Nakagawa S."/>
            <person name="Yoshida T."/>
            <person name="Sawayama S."/>
        </authorList>
    </citation>
    <scope>NUCLEOTIDE SEQUENCE [LARGE SCALE GENOMIC DNA]</scope>
    <source>
        <strain evidence="1 2">NIES-144</strain>
    </source>
</reference>
<accession>A0A699ZQ75</accession>
<gene>
    <name evidence="1" type="ORF">HaLaN_22696</name>
</gene>
<evidence type="ECO:0000313" key="1">
    <source>
        <dbReference type="EMBL" id="GFH24833.1"/>
    </source>
</evidence>
<proteinExistence type="predicted"/>
<protein>
    <submittedName>
        <fullName evidence="1">Uncharacterized protein</fullName>
    </submittedName>
</protein>
<evidence type="ECO:0000313" key="2">
    <source>
        <dbReference type="Proteomes" id="UP000485058"/>
    </source>
</evidence>
<name>A0A699ZQ75_HAELA</name>
<keyword evidence="2" id="KW-1185">Reference proteome</keyword>
<dbReference type="AlphaFoldDB" id="A0A699ZQ75"/>
<comment type="caution">
    <text evidence="1">The sequence shown here is derived from an EMBL/GenBank/DDBJ whole genome shotgun (WGS) entry which is preliminary data.</text>
</comment>
<sequence>MATEQPVSSPATNIAPSPAVASGSRVWPRQRGGQTLALFGAKVQIAAVIAVGKRCVLVLWFCSTASCCVSLVLLSQHIVYSQRGIVCAIRLRRDTTKNGICRVSHVGQVAYSKVKQSRASRTGQTTSQEKGH</sequence>
<organism evidence="1 2">
    <name type="scientific">Haematococcus lacustris</name>
    <name type="common">Green alga</name>
    <name type="synonym">Haematococcus pluvialis</name>
    <dbReference type="NCBI Taxonomy" id="44745"/>
    <lineage>
        <taxon>Eukaryota</taxon>
        <taxon>Viridiplantae</taxon>
        <taxon>Chlorophyta</taxon>
        <taxon>core chlorophytes</taxon>
        <taxon>Chlorophyceae</taxon>
        <taxon>CS clade</taxon>
        <taxon>Chlamydomonadales</taxon>
        <taxon>Haematococcaceae</taxon>
        <taxon>Haematococcus</taxon>
    </lineage>
</organism>
<dbReference type="Proteomes" id="UP000485058">
    <property type="component" value="Unassembled WGS sequence"/>
</dbReference>